<accession>A0A3P7LQD9</accession>
<keyword evidence="3" id="KW-1185">Reference proteome</keyword>
<keyword evidence="1" id="KW-0175">Coiled coil</keyword>
<gene>
    <name evidence="2" type="ORF">DILT_LOCUS11271</name>
</gene>
<proteinExistence type="predicted"/>
<dbReference type="Proteomes" id="UP000281553">
    <property type="component" value="Unassembled WGS sequence"/>
</dbReference>
<name>A0A3P7LQD9_DIBLA</name>
<evidence type="ECO:0000256" key="1">
    <source>
        <dbReference type="SAM" id="Coils"/>
    </source>
</evidence>
<reference evidence="2 3" key="1">
    <citation type="submission" date="2018-11" db="EMBL/GenBank/DDBJ databases">
        <authorList>
            <consortium name="Pathogen Informatics"/>
        </authorList>
    </citation>
    <scope>NUCLEOTIDE SEQUENCE [LARGE SCALE GENOMIC DNA]</scope>
</reference>
<protein>
    <submittedName>
        <fullName evidence="2">Uncharacterized protein</fullName>
    </submittedName>
</protein>
<sequence length="177" mass="19573">MKLDEAGLVFARGKFSNPHAAPSFALPATSIAAYLTAGGGSFHSPHDGPGSPYSGSRSDLLMDDVDSNFESIRDQMRRMEERVASMSAIQMSGQDSVSPGLREQNTRLNATIAILEERLKEAESRYERDLESERNHMESLMVIFSQILSSFFGVCVLISTSSRICTQLHFRLPARLQ</sequence>
<organism evidence="2 3">
    <name type="scientific">Dibothriocephalus latus</name>
    <name type="common">Fish tapeworm</name>
    <name type="synonym">Diphyllobothrium latum</name>
    <dbReference type="NCBI Taxonomy" id="60516"/>
    <lineage>
        <taxon>Eukaryota</taxon>
        <taxon>Metazoa</taxon>
        <taxon>Spiralia</taxon>
        <taxon>Lophotrochozoa</taxon>
        <taxon>Platyhelminthes</taxon>
        <taxon>Cestoda</taxon>
        <taxon>Eucestoda</taxon>
        <taxon>Diphyllobothriidea</taxon>
        <taxon>Diphyllobothriidae</taxon>
        <taxon>Dibothriocephalus</taxon>
    </lineage>
</organism>
<dbReference type="OrthoDB" id="418358at2759"/>
<dbReference type="EMBL" id="UYRU01062530">
    <property type="protein sequence ID" value="VDN15440.1"/>
    <property type="molecule type" value="Genomic_DNA"/>
</dbReference>
<evidence type="ECO:0000313" key="3">
    <source>
        <dbReference type="Proteomes" id="UP000281553"/>
    </source>
</evidence>
<feature type="coiled-coil region" evidence="1">
    <location>
        <begin position="62"/>
        <end position="136"/>
    </location>
</feature>
<evidence type="ECO:0000313" key="2">
    <source>
        <dbReference type="EMBL" id="VDN15440.1"/>
    </source>
</evidence>
<dbReference type="AlphaFoldDB" id="A0A3P7LQD9"/>